<accession>A0ABN5M8K0</accession>
<dbReference type="Proteomes" id="UP000249922">
    <property type="component" value="Chromosome"/>
</dbReference>
<evidence type="ECO:0000313" key="2">
    <source>
        <dbReference type="Proteomes" id="UP000249922"/>
    </source>
</evidence>
<protein>
    <submittedName>
        <fullName evidence="1">Uncharacterized protein</fullName>
    </submittedName>
</protein>
<proteinExistence type="predicted"/>
<gene>
    <name evidence="1" type="ORF">DPM13_15650</name>
</gene>
<name>A0ABN5M8K0_9RHOB</name>
<sequence length="67" mass="7025">MVLTAADGTALELAGAERLLPIPDGGNISERWAMTDIAKGGLRRDRSFDFAADAPCCTAATFRGGRV</sequence>
<organism evidence="1 2">
    <name type="scientific">Paracoccus mutanolyticus</name>
    <dbReference type="NCBI Taxonomy" id="1499308"/>
    <lineage>
        <taxon>Bacteria</taxon>
        <taxon>Pseudomonadati</taxon>
        <taxon>Pseudomonadota</taxon>
        <taxon>Alphaproteobacteria</taxon>
        <taxon>Rhodobacterales</taxon>
        <taxon>Paracoccaceae</taxon>
        <taxon>Paracoccus</taxon>
    </lineage>
</organism>
<reference evidence="1 2" key="1">
    <citation type="submission" date="2018-06" db="EMBL/GenBank/DDBJ databases">
        <title>Complete genome sequence of Paracoccus mutanolyticus strain RSP-02 isolated from cellulosic waste.</title>
        <authorList>
            <person name="Amrutha R.N."/>
            <person name="Shrivastav A."/>
            <person name="Buddana S.K."/>
            <person name="Deshpande U."/>
            <person name="Prakasham R.S."/>
        </authorList>
    </citation>
    <scope>NUCLEOTIDE SEQUENCE [LARGE SCALE GENOMIC DNA]</scope>
    <source>
        <strain evidence="1 2">RSP-02</strain>
    </source>
</reference>
<keyword evidence="2" id="KW-1185">Reference proteome</keyword>
<evidence type="ECO:0000313" key="1">
    <source>
        <dbReference type="EMBL" id="AWX93930.1"/>
    </source>
</evidence>
<dbReference type="EMBL" id="CP030239">
    <property type="protein sequence ID" value="AWX93930.1"/>
    <property type="molecule type" value="Genomic_DNA"/>
</dbReference>